<keyword evidence="1" id="KW-1133">Transmembrane helix</keyword>
<dbReference type="AlphaFoldDB" id="A0A431WTC6"/>
<dbReference type="OrthoDB" id="6272813at2"/>
<protein>
    <submittedName>
        <fullName evidence="2">Uncharacterized protein</fullName>
    </submittedName>
</protein>
<proteinExistence type="predicted"/>
<dbReference type="EMBL" id="RXNU01000005">
    <property type="protein sequence ID" value="RTR38880.1"/>
    <property type="molecule type" value="Genomic_DNA"/>
</dbReference>
<dbReference type="RefSeq" id="WP_126520489.1">
    <property type="nucleotide sequence ID" value="NZ_RXNU01000005.1"/>
</dbReference>
<keyword evidence="1" id="KW-0812">Transmembrane</keyword>
<organism evidence="2 3">
    <name type="scientific">Shewanella canadensis</name>
    <dbReference type="NCBI Taxonomy" id="271096"/>
    <lineage>
        <taxon>Bacteria</taxon>
        <taxon>Pseudomonadati</taxon>
        <taxon>Pseudomonadota</taxon>
        <taxon>Gammaproteobacteria</taxon>
        <taxon>Alteromonadales</taxon>
        <taxon>Shewanellaceae</taxon>
        <taxon>Shewanella</taxon>
    </lineage>
</organism>
<evidence type="ECO:0000313" key="3">
    <source>
        <dbReference type="Proteomes" id="UP000267448"/>
    </source>
</evidence>
<keyword evidence="3" id="KW-1185">Reference proteome</keyword>
<sequence>MTLGTRWTIQVSLSVIIIFLLGINIIPAWQVYQSRLAITTDSPSGSSLAERYLILGDWPASDVYSALEDNNKYKVLAVTKNTTDTKK</sequence>
<evidence type="ECO:0000313" key="2">
    <source>
        <dbReference type="EMBL" id="RTR38880.1"/>
    </source>
</evidence>
<keyword evidence="1" id="KW-0472">Membrane</keyword>
<comment type="caution">
    <text evidence="2">The sequence shown here is derived from an EMBL/GenBank/DDBJ whole genome shotgun (WGS) entry which is preliminary data.</text>
</comment>
<reference evidence="2 3" key="1">
    <citation type="submission" date="2018-12" db="EMBL/GenBank/DDBJ databases">
        <authorList>
            <person name="Yu L."/>
        </authorList>
    </citation>
    <scope>NUCLEOTIDE SEQUENCE [LARGE SCALE GENOMIC DNA]</scope>
    <source>
        <strain evidence="2 3">HAW-EB2</strain>
    </source>
</reference>
<evidence type="ECO:0000256" key="1">
    <source>
        <dbReference type="SAM" id="Phobius"/>
    </source>
</evidence>
<accession>A0A431WTC6</accession>
<feature type="transmembrane region" description="Helical" evidence="1">
    <location>
        <begin position="6"/>
        <end position="26"/>
    </location>
</feature>
<gene>
    <name evidence="2" type="ORF">EKG38_12045</name>
</gene>
<name>A0A431WTC6_9GAMM</name>
<dbReference type="Proteomes" id="UP000267448">
    <property type="component" value="Unassembled WGS sequence"/>
</dbReference>